<reference evidence="1" key="1">
    <citation type="journal article" date="2023" name="Science">
        <title>Genome structures resolve the early diversification of teleost fishes.</title>
        <authorList>
            <person name="Parey E."/>
            <person name="Louis A."/>
            <person name="Montfort J."/>
            <person name="Bouchez O."/>
            <person name="Roques C."/>
            <person name="Iampietro C."/>
            <person name="Lluch J."/>
            <person name="Castinel A."/>
            <person name="Donnadieu C."/>
            <person name="Desvignes T."/>
            <person name="Floi Bucao C."/>
            <person name="Jouanno E."/>
            <person name="Wen M."/>
            <person name="Mejri S."/>
            <person name="Dirks R."/>
            <person name="Jansen H."/>
            <person name="Henkel C."/>
            <person name="Chen W.J."/>
            <person name="Zahm M."/>
            <person name="Cabau C."/>
            <person name="Klopp C."/>
            <person name="Thompson A.W."/>
            <person name="Robinson-Rechavi M."/>
            <person name="Braasch I."/>
            <person name="Lecointre G."/>
            <person name="Bobe J."/>
            <person name="Postlethwait J.H."/>
            <person name="Berthelot C."/>
            <person name="Roest Crollius H."/>
            <person name="Guiguen Y."/>
        </authorList>
    </citation>
    <scope>NUCLEOTIDE SEQUENCE</scope>
    <source>
        <strain evidence="1">NC1722</strain>
    </source>
</reference>
<dbReference type="EMBL" id="JAINUG010000037">
    <property type="protein sequence ID" value="KAJ8407781.1"/>
    <property type="molecule type" value="Genomic_DNA"/>
</dbReference>
<comment type="caution">
    <text evidence="1">The sequence shown here is derived from an EMBL/GenBank/DDBJ whole genome shotgun (WGS) entry which is preliminary data.</text>
</comment>
<accession>A0AAD7SU09</accession>
<dbReference type="AlphaFoldDB" id="A0AAD7SU09"/>
<evidence type="ECO:0000313" key="1">
    <source>
        <dbReference type="EMBL" id="KAJ8407781.1"/>
    </source>
</evidence>
<dbReference type="Proteomes" id="UP001221898">
    <property type="component" value="Unassembled WGS sequence"/>
</dbReference>
<organism evidence="1 2">
    <name type="scientific">Aldrovandia affinis</name>
    <dbReference type="NCBI Taxonomy" id="143900"/>
    <lineage>
        <taxon>Eukaryota</taxon>
        <taxon>Metazoa</taxon>
        <taxon>Chordata</taxon>
        <taxon>Craniata</taxon>
        <taxon>Vertebrata</taxon>
        <taxon>Euteleostomi</taxon>
        <taxon>Actinopterygii</taxon>
        <taxon>Neopterygii</taxon>
        <taxon>Teleostei</taxon>
        <taxon>Notacanthiformes</taxon>
        <taxon>Halosauridae</taxon>
        <taxon>Aldrovandia</taxon>
    </lineage>
</organism>
<name>A0AAD7SU09_9TELE</name>
<evidence type="ECO:0000313" key="2">
    <source>
        <dbReference type="Proteomes" id="UP001221898"/>
    </source>
</evidence>
<gene>
    <name evidence="1" type="ORF">AAFF_G00268250</name>
</gene>
<proteinExistence type="predicted"/>
<protein>
    <submittedName>
        <fullName evidence="1">Uncharacterized protein</fullName>
    </submittedName>
</protein>
<keyword evidence="2" id="KW-1185">Reference proteome</keyword>
<sequence length="87" mass="9098">MEAGEMTALRGAVPPVLSVSGSEQWLEETAQVCATADALNTDVRGEAAMQRVSDTTPRPPHASSCLTTDTHSACLLQSPPTAAIYAR</sequence>